<keyword evidence="3" id="KW-1185">Reference proteome</keyword>
<gene>
    <name evidence="2" type="ORF">QVN30_07825</name>
</gene>
<feature type="region of interest" description="Disordered" evidence="1">
    <location>
        <begin position="568"/>
        <end position="587"/>
    </location>
</feature>
<feature type="compositionally biased region" description="Polar residues" evidence="1">
    <location>
        <begin position="617"/>
        <end position="629"/>
    </location>
</feature>
<dbReference type="Proteomes" id="UP001168435">
    <property type="component" value="Unassembled WGS sequence"/>
</dbReference>
<name>A0ABT7XFP7_9ACTN</name>
<evidence type="ECO:0000313" key="2">
    <source>
        <dbReference type="EMBL" id="MDN0064214.1"/>
    </source>
</evidence>
<evidence type="ECO:0000313" key="3">
    <source>
        <dbReference type="Proteomes" id="UP001168435"/>
    </source>
</evidence>
<sequence>MPLLASILRSMLPSGTRVVVSGAAVRGVMGKSVEDLYAEQPHLRTVVDFIAQNVAGLPLKCYIRRSDSDRERDTTGTLPLLLRNPNPVMTGYDLIYQTLMEWCLYGRATWLVGRSSSSESGWEIRLIPTAWITSKDGSDGFSYDQLSFRPTDGAASTVSVPTSQCVMFCSYKPGEPANALSPVESLRQTLAEQMEAQEFRRGVWANAARITGYVARPAGVDWTDAGAKRFREDIKNNWGRGGSRSGGTPVLEDGMTYQPVEYNAREKDWAAGVQLSREDVAAAYHINPSVIWPGSGQTYASAKDNARSLYADTLMPLLTMIAQRVNKDLLPMIGAPAAEYVEFDIRAKLQGSFEEQASALQSAVGGPWMSREEARGLMNMPAEPAGDLIVPLNVLVGGLASPNDTAPKSGYVMEPWQPAEKGHYPACGCPSCASLKSGEAPDGLKASGHPADEDVSAYESALRAFYRRQRKSVLSRIGAKSAPARKGGEPAWWDAERWDRELAEDLMDSIMAGSERAAKSALEALGIDPALYDVPRTRNFLLALARSRAAQINAVTLAQLEAAVDGEVGEDAEGSTPEGVFDKAEGSRAAQQAQSLATAIAGWSVLEASRQCAPSTAMKTWNTTSSSPRASHRRMDGETVPIDSKFSNGADWPGDSTALPVEDVANCRCEVTVTIPD</sequence>
<feature type="region of interest" description="Disordered" evidence="1">
    <location>
        <begin position="617"/>
        <end position="651"/>
    </location>
</feature>
<reference evidence="2" key="1">
    <citation type="submission" date="2023-06" db="EMBL/GenBank/DDBJ databases">
        <authorList>
            <person name="Zeman M."/>
            <person name="Kubasova T."/>
            <person name="Jahodarova E."/>
            <person name="Nykrynova M."/>
            <person name="Rychlik I."/>
        </authorList>
    </citation>
    <scope>NUCLEOTIDE SEQUENCE</scope>
    <source>
        <strain evidence="2">176_SSukc20</strain>
    </source>
</reference>
<accession>A0ABT7XFP7</accession>
<dbReference type="InterPro" id="IPR006944">
    <property type="entry name" value="Phage/GTA_portal"/>
</dbReference>
<organism evidence="2 3">
    <name type="scientific">Collinsella ihumii</name>
    <dbReference type="NCBI Taxonomy" id="1720204"/>
    <lineage>
        <taxon>Bacteria</taxon>
        <taxon>Bacillati</taxon>
        <taxon>Actinomycetota</taxon>
        <taxon>Coriobacteriia</taxon>
        <taxon>Coriobacteriales</taxon>
        <taxon>Coriobacteriaceae</taxon>
        <taxon>Collinsella</taxon>
    </lineage>
</organism>
<evidence type="ECO:0000256" key="1">
    <source>
        <dbReference type="SAM" id="MobiDB-lite"/>
    </source>
</evidence>
<dbReference type="RefSeq" id="WP_289820882.1">
    <property type="nucleotide sequence ID" value="NZ_JAUEIM010000020.1"/>
</dbReference>
<dbReference type="NCBIfam" id="TIGR01537">
    <property type="entry name" value="portal_HK97"/>
    <property type="match status" value="1"/>
</dbReference>
<dbReference type="InterPro" id="IPR006427">
    <property type="entry name" value="Portal_HK97"/>
</dbReference>
<dbReference type="Pfam" id="PF04860">
    <property type="entry name" value="Phage_portal"/>
    <property type="match status" value="1"/>
</dbReference>
<protein>
    <submittedName>
        <fullName evidence="2">Phage portal protein</fullName>
    </submittedName>
</protein>
<reference evidence="2" key="2">
    <citation type="submission" date="2024-05" db="EMBL/GenBank/DDBJ databases">
        <title>Identification and characterization of horizontal gene transfer across gut microbiota members of farm animals based on homology search.</title>
        <authorList>
            <person name="Schwarzerova J."/>
            <person name="Nykrynova M."/>
            <person name="Jureckova K."/>
            <person name="Cejkova D."/>
            <person name="Rychlik I."/>
        </authorList>
    </citation>
    <scope>NUCLEOTIDE SEQUENCE</scope>
    <source>
        <strain evidence="2">176_SSukc20</strain>
    </source>
</reference>
<dbReference type="EMBL" id="JAUEIQ010000007">
    <property type="protein sequence ID" value="MDN0064214.1"/>
    <property type="molecule type" value="Genomic_DNA"/>
</dbReference>
<proteinExistence type="predicted"/>
<comment type="caution">
    <text evidence="2">The sequence shown here is derived from an EMBL/GenBank/DDBJ whole genome shotgun (WGS) entry which is preliminary data.</text>
</comment>